<protein>
    <submittedName>
        <fullName evidence="1">Uncharacterized protein</fullName>
    </submittedName>
</protein>
<name>A0ABP9RXL3_9MICC</name>
<evidence type="ECO:0000313" key="1">
    <source>
        <dbReference type="EMBL" id="GAA5188833.1"/>
    </source>
</evidence>
<dbReference type="EMBL" id="BAABKK010000001">
    <property type="protein sequence ID" value="GAA5188833.1"/>
    <property type="molecule type" value="Genomic_DNA"/>
</dbReference>
<comment type="caution">
    <text evidence="1">The sequence shown here is derived from an EMBL/GenBank/DDBJ whole genome shotgun (WGS) entry which is preliminary data.</text>
</comment>
<accession>A0ABP9RXL3</accession>
<gene>
    <name evidence="1" type="ORF">GCM10023346_01930</name>
</gene>
<sequence length="70" mass="8020">MPEVDAQQGYIDVADQLGSAQDGAVTAKNHDKFDILQPDILVEYLDWLIHYAVEPFDVVQFRLLHHRDQA</sequence>
<keyword evidence="2" id="KW-1185">Reference proteome</keyword>
<evidence type="ECO:0000313" key="2">
    <source>
        <dbReference type="Proteomes" id="UP001500200"/>
    </source>
</evidence>
<proteinExistence type="predicted"/>
<organism evidence="1 2">
    <name type="scientific">Arthrobacter gyeryongensis</name>
    <dbReference type="NCBI Taxonomy" id="1650592"/>
    <lineage>
        <taxon>Bacteria</taxon>
        <taxon>Bacillati</taxon>
        <taxon>Actinomycetota</taxon>
        <taxon>Actinomycetes</taxon>
        <taxon>Micrococcales</taxon>
        <taxon>Micrococcaceae</taxon>
        <taxon>Arthrobacter</taxon>
    </lineage>
</organism>
<reference evidence="2" key="1">
    <citation type="journal article" date="2019" name="Int. J. Syst. Evol. Microbiol.">
        <title>The Global Catalogue of Microorganisms (GCM) 10K type strain sequencing project: providing services to taxonomists for standard genome sequencing and annotation.</title>
        <authorList>
            <consortium name="The Broad Institute Genomics Platform"/>
            <consortium name="The Broad Institute Genome Sequencing Center for Infectious Disease"/>
            <person name="Wu L."/>
            <person name="Ma J."/>
        </authorList>
    </citation>
    <scope>NUCLEOTIDE SEQUENCE [LARGE SCALE GENOMIC DNA]</scope>
    <source>
        <strain evidence="2">JCM 18514</strain>
    </source>
</reference>
<dbReference type="Proteomes" id="UP001500200">
    <property type="component" value="Unassembled WGS sequence"/>
</dbReference>